<organism evidence="2 3">
    <name type="scientific">Dipteronia sinensis</name>
    <dbReference type="NCBI Taxonomy" id="43782"/>
    <lineage>
        <taxon>Eukaryota</taxon>
        <taxon>Viridiplantae</taxon>
        <taxon>Streptophyta</taxon>
        <taxon>Embryophyta</taxon>
        <taxon>Tracheophyta</taxon>
        <taxon>Spermatophyta</taxon>
        <taxon>Magnoliopsida</taxon>
        <taxon>eudicotyledons</taxon>
        <taxon>Gunneridae</taxon>
        <taxon>Pentapetalae</taxon>
        <taxon>rosids</taxon>
        <taxon>malvids</taxon>
        <taxon>Sapindales</taxon>
        <taxon>Sapindaceae</taxon>
        <taxon>Hippocastanoideae</taxon>
        <taxon>Acereae</taxon>
        <taxon>Dipteronia</taxon>
    </lineage>
</organism>
<evidence type="ECO:0000259" key="1">
    <source>
        <dbReference type="Pfam" id="PF20167"/>
    </source>
</evidence>
<protein>
    <recommendedName>
        <fullName evidence="1">Putative plant transposon protein domain-containing protein</fullName>
    </recommendedName>
</protein>
<proteinExistence type="predicted"/>
<accession>A0AAE0EE90</accession>
<dbReference type="EMBL" id="JANJYJ010000002">
    <property type="protein sequence ID" value="KAK3224889.1"/>
    <property type="molecule type" value="Genomic_DNA"/>
</dbReference>
<dbReference type="Proteomes" id="UP001281410">
    <property type="component" value="Unassembled WGS sequence"/>
</dbReference>
<dbReference type="AlphaFoldDB" id="A0AAE0EE90"/>
<evidence type="ECO:0000313" key="2">
    <source>
        <dbReference type="EMBL" id="KAK3224889.1"/>
    </source>
</evidence>
<evidence type="ECO:0000313" key="3">
    <source>
        <dbReference type="Proteomes" id="UP001281410"/>
    </source>
</evidence>
<gene>
    <name evidence="2" type="ORF">Dsin_004751</name>
</gene>
<feature type="domain" description="Putative plant transposon protein" evidence="1">
    <location>
        <begin position="38"/>
        <end position="218"/>
    </location>
</feature>
<comment type="caution">
    <text evidence="2">The sequence shown here is derived from an EMBL/GenBank/DDBJ whole genome shotgun (WGS) entry which is preliminary data.</text>
</comment>
<reference evidence="2" key="1">
    <citation type="journal article" date="2023" name="Plant J.">
        <title>Genome sequences and population genomics provide insights into the demographic history, inbreeding, and mutation load of two 'living fossil' tree species of Dipteronia.</title>
        <authorList>
            <person name="Feng Y."/>
            <person name="Comes H.P."/>
            <person name="Chen J."/>
            <person name="Zhu S."/>
            <person name="Lu R."/>
            <person name="Zhang X."/>
            <person name="Li P."/>
            <person name="Qiu J."/>
            <person name="Olsen K.M."/>
            <person name="Qiu Y."/>
        </authorList>
    </citation>
    <scope>NUCLEOTIDE SEQUENCE</scope>
    <source>
        <strain evidence="2">NBL</strain>
    </source>
</reference>
<dbReference type="Pfam" id="PF20167">
    <property type="entry name" value="Transposase_32"/>
    <property type="match status" value="1"/>
</dbReference>
<keyword evidence="3" id="KW-1185">Reference proteome</keyword>
<dbReference type="InterPro" id="IPR046796">
    <property type="entry name" value="Transposase_32_dom"/>
</dbReference>
<sequence>MYHVRLQQMLSRTVHPERCIDLTYVDGSDVVRLADAIGWRQFVITPRTTANFSIVRESYTSMIFEEYHKGKPVKVRGVDVFVCPQEINGYYDTAAHAALKKGMPDNMIFQLYHLELATTLRRNMDNMGEWSVNRSLRQSELEKDLAFWSVSISHSLRTFMQRTKTVLEVAQILYCIKHQLQIDVGQQICDAIYRARKKSTSILPFPCMITDLCLRAGVALSNDDEIKGLSDPYEEYPGAVSSLTTELVPDQRPTWFDIWSRDFSEQRPAWFDVWVRDFSQHTPQWAMKISEEVAKLRSALETSTLIAIE</sequence>
<name>A0AAE0EE90_9ROSI</name>